<dbReference type="Pfam" id="PF16488">
    <property type="entry name" value="ArgoL2"/>
    <property type="match status" value="1"/>
</dbReference>
<dbReference type="Pfam" id="PF08699">
    <property type="entry name" value="ArgoL1"/>
    <property type="match status" value="1"/>
</dbReference>
<dbReference type="Pfam" id="PF02171">
    <property type="entry name" value="Piwi"/>
    <property type="match status" value="1"/>
</dbReference>
<dbReference type="InterPro" id="IPR032474">
    <property type="entry name" value="Argonaute_N"/>
</dbReference>
<dbReference type="SMART" id="SM01163">
    <property type="entry name" value="DUF1785"/>
    <property type="match status" value="1"/>
</dbReference>
<dbReference type="InterPro" id="IPR003165">
    <property type="entry name" value="Piwi"/>
</dbReference>
<evidence type="ECO:0000256" key="1">
    <source>
        <dbReference type="ARBA" id="ARBA00008201"/>
    </source>
</evidence>
<evidence type="ECO:0000313" key="7">
    <source>
        <dbReference type="Proteomes" id="UP000036987"/>
    </source>
</evidence>
<dbReference type="PROSITE" id="PS50822">
    <property type="entry name" value="PIWI"/>
    <property type="match status" value="1"/>
</dbReference>
<dbReference type="Gene3D" id="3.30.420.10">
    <property type="entry name" value="Ribonuclease H-like superfamily/Ribonuclease H"/>
    <property type="match status" value="1"/>
</dbReference>
<dbReference type="InterPro" id="IPR045246">
    <property type="entry name" value="Piwi_ago-like"/>
</dbReference>
<dbReference type="Pfam" id="PF16486">
    <property type="entry name" value="ArgoN"/>
    <property type="match status" value="1"/>
</dbReference>
<dbReference type="GO" id="GO:0005634">
    <property type="term" value="C:nucleus"/>
    <property type="evidence" value="ECO:0000318"/>
    <property type="project" value="GO_Central"/>
</dbReference>
<sequence length="967" mass="109059">MPVRQMSCSDQTLVVKTPKTTQNVGKSQLAQDYQTEKLHHPKPPLPVSAEKKKNRGRRKRGVRKPRHVQPTDCHEVLHQIRSSGTDGGGADDVGMETMSFPNSNKSITFAGRPGFGQTGTKCVVKANHFFTQLPDKDLNQYNVTIKPAVISKSVNRAIIAQLVRVHRESDLGMRLPAYDGRNSLYTAGELPFTSREFTVKLSVEDDGSIPNSNNRQVEYNVGLKFVARANLHHLSEFLAGKRTDAPHEALQILDIVLRELPNQRYIPVGKSFFSSSVRAPQRLGQGVESWRGFYQSIRPTQMGLSLNIDMSSAAFMEPLPVIELVGQILGKDVSSRPLSDSDHVKVKKALRGVKVEITHRRDVRRKYRISGLTSQPTRELMFPVDGHMKSVVEYFQEMYGFTIRNIHLPCLQVGNHKKANYLPMEACKIVQGQRYTKRLNDKQITALLRVTCQRPRDRENDILQTVRHNSYNEDPYADEFGIKITEKFASVDARILPPPWLKYHENGKEKDCLPQVGQWNMVNKKMINGGTVSRWACINFSRGVQESIAFGFCRELAQMCQVSGMEFNSEPVIPIYTARPENVERALNHVYHSSMNALRGGGKDLELLIAILPDSNGPLYGDLKRICETDLGIISQCCLTKHVFRISKQYLANVSLKINVKMGGRNTVLMDAISWRIPLVSDIPTIIFGADVTHPENGELSSPSIAAVVASQDWPEITKYAGLVCAQAHRQELIQDLYKTWHDPVRGTMHGGMIRDLLIAFRKATGQKPLRIIFYRDGVSEGQFYQVLLYELDAIRKACASLEPNYQPPVTFVVVQKRHHTRLFANNHKDRTSTDKSGNILPGTVVDSKICHPSEFDFFLCSHAGIQGTSRPAHYHVLWDENNFTADGMQSLTNNLCYTYARCTRSVSVVPPAYYAHLAAFRARFYVEPENDTVEENGPTMNDRPPSSRVRALPALKENVKRVMFYC</sequence>
<evidence type="ECO:0000256" key="3">
    <source>
        <dbReference type="SAM" id="MobiDB-lite"/>
    </source>
</evidence>
<dbReference type="PANTHER" id="PTHR22891">
    <property type="entry name" value="EUKARYOTIC TRANSLATION INITIATION FACTOR 2C"/>
    <property type="match status" value="1"/>
</dbReference>
<evidence type="ECO:0000259" key="4">
    <source>
        <dbReference type="PROSITE" id="PS50821"/>
    </source>
</evidence>
<dbReference type="InterPro" id="IPR032473">
    <property type="entry name" value="Argonaute_Mid_dom"/>
</dbReference>
<comment type="caution">
    <text evidence="6">The sequence shown here is derived from an EMBL/GenBank/DDBJ whole genome shotgun (WGS) entry which is preliminary data.</text>
</comment>
<evidence type="ECO:0000259" key="5">
    <source>
        <dbReference type="PROSITE" id="PS50822"/>
    </source>
</evidence>
<dbReference type="OMA" id="MGQWPGE"/>
<dbReference type="Proteomes" id="UP000036987">
    <property type="component" value="Unassembled WGS sequence"/>
</dbReference>
<protein>
    <submittedName>
        <fullName evidence="6">Protein argonaute 10</fullName>
    </submittedName>
</protein>
<dbReference type="STRING" id="29655.A0A0K9PUD7"/>
<dbReference type="InterPro" id="IPR036397">
    <property type="entry name" value="RNaseH_sf"/>
</dbReference>
<dbReference type="Pfam" id="PF02170">
    <property type="entry name" value="PAZ"/>
    <property type="match status" value="1"/>
</dbReference>
<dbReference type="GO" id="GO:0005737">
    <property type="term" value="C:cytoplasm"/>
    <property type="evidence" value="ECO:0000318"/>
    <property type="project" value="GO_Central"/>
</dbReference>
<dbReference type="Pfam" id="PF16487">
    <property type="entry name" value="ArgoMid"/>
    <property type="match status" value="1"/>
</dbReference>
<comment type="similarity">
    <text evidence="1">Belongs to the argonaute family. Ago subfamily.</text>
</comment>
<feature type="region of interest" description="Disordered" evidence="3">
    <location>
        <begin position="1"/>
        <end position="72"/>
    </location>
</feature>
<dbReference type="InterPro" id="IPR014811">
    <property type="entry name" value="ArgoL1"/>
</dbReference>
<dbReference type="OrthoDB" id="10252740at2759"/>
<dbReference type="SMART" id="SM00949">
    <property type="entry name" value="PAZ"/>
    <property type="match status" value="1"/>
</dbReference>
<dbReference type="FunFam" id="3.30.420.10:FF:000013">
    <property type="entry name" value="protein argonaute 10-like"/>
    <property type="match status" value="1"/>
</dbReference>
<dbReference type="AlphaFoldDB" id="A0A0K9PUD7"/>
<dbReference type="InterPro" id="IPR036085">
    <property type="entry name" value="PAZ_dom_sf"/>
</dbReference>
<accession>A0A0K9PUD7</accession>
<gene>
    <name evidence="6" type="ORF">ZOSMA_174G00480</name>
</gene>
<reference evidence="7" key="1">
    <citation type="journal article" date="2016" name="Nature">
        <title>The genome of the seagrass Zostera marina reveals angiosperm adaptation to the sea.</title>
        <authorList>
            <person name="Olsen J.L."/>
            <person name="Rouze P."/>
            <person name="Verhelst B."/>
            <person name="Lin Y.-C."/>
            <person name="Bayer T."/>
            <person name="Collen J."/>
            <person name="Dattolo E."/>
            <person name="De Paoli E."/>
            <person name="Dittami S."/>
            <person name="Maumus F."/>
            <person name="Michel G."/>
            <person name="Kersting A."/>
            <person name="Lauritano C."/>
            <person name="Lohaus R."/>
            <person name="Toepel M."/>
            <person name="Tonon T."/>
            <person name="Vanneste K."/>
            <person name="Amirebrahimi M."/>
            <person name="Brakel J."/>
            <person name="Bostroem C."/>
            <person name="Chovatia M."/>
            <person name="Grimwood J."/>
            <person name="Jenkins J.W."/>
            <person name="Jueterbock A."/>
            <person name="Mraz A."/>
            <person name="Stam W.T."/>
            <person name="Tice H."/>
            <person name="Bornberg-Bauer E."/>
            <person name="Green P.J."/>
            <person name="Pearson G.A."/>
            <person name="Procaccini G."/>
            <person name="Duarte C.M."/>
            <person name="Schmutz J."/>
            <person name="Reusch T.B.H."/>
            <person name="Van de Peer Y."/>
        </authorList>
    </citation>
    <scope>NUCLEOTIDE SEQUENCE [LARGE SCALE GENOMIC DNA]</scope>
    <source>
        <strain evidence="7">cv. Finnish</strain>
    </source>
</reference>
<dbReference type="FunFam" id="2.170.260.10:FF:000001">
    <property type="entry name" value="Protein argonaute-2"/>
    <property type="match status" value="1"/>
</dbReference>
<keyword evidence="2" id="KW-0943">RNA-mediated gene silencing</keyword>
<dbReference type="InterPro" id="IPR032472">
    <property type="entry name" value="ArgoL2"/>
</dbReference>
<dbReference type="SMART" id="SM00950">
    <property type="entry name" value="Piwi"/>
    <property type="match status" value="1"/>
</dbReference>
<feature type="domain" description="PAZ" evidence="4">
    <location>
        <begin position="320"/>
        <end position="431"/>
    </location>
</feature>
<organism evidence="6 7">
    <name type="scientific">Zostera marina</name>
    <name type="common">Eelgrass</name>
    <dbReference type="NCBI Taxonomy" id="29655"/>
    <lineage>
        <taxon>Eukaryota</taxon>
        <taxon>Viridiplantae</taxon>
        <taxon>Streptophyta</taxon>
        <taxon>Embryophyta</taxon>
        <taxon>Tracheophyta</taxon>
        <taxon>Spermatophyta</taxon>
        <taxon>Magnoliopsida</taxon>
        <taxon>Liliopsida</taxon>
        <taxon>Zosteraceae</taxon>
        <taxon>Zostera</taxon>
    </lineage>
</organism>
<dbReference type="Gene3D" id="3.40.50.2300">
    <property type="match status" value="1"/>
</dbReference>
<dbReference type="GO" id="GO:0004521">
    <property type="term" value="F:RNA endonuclease activity"/>
    <property type="evidence" value="ECO:0000318"/>
    <property type="project" value="GO_Central"/>
</dbReference>
<proteinExistence type="inferred from homology"/>
<dbReference type="CDD" id="cd02846">
    <property type="entry name" value="PAZ_argonaute_like"/>
    <property type="match status" value="1"/>
</dbReference>
<feature type="compositionally biased region" description="Polar residues" evidence="3">
    <location>
        <begin position="1"/>
        <end position="33"/>
    </location>
</feature>
<dbReference type="CDD" id="cd04657">
    <property type="entry name" value="Piwi_ago-like"/>
    <property type="match status" value="1"/>
</dbReference>
<dbReference type="InterPro" id="IPR003100">
    <property type="entry name" value="PAZ_dom"/>
</dbReference>
<dbReference type="InterPro" id="IPR012337">
    <property type="entry name" value="RNaseH-like_sf"/>
</dbReference>
<evidence type="ECO:0000256" key="2">
    <source>
        <dbReference type="ARBA" id="ARBA00023158"/>
    </source>
</evidence>
<dbReference type="EMBL" id="LFYR01000655">
    <property type="protein sequence ID" value="KMZ71850.1"/>
    <property type="molecule type" value="Genomic_DNA"/>
</dbReference>
<dbReference type="PROSITE" id="PS50821">
    <property type="entry name" value="PAZ"/>
    <property type="match status" value="1"/>
</dbReference>
<feature type="domain" description="Piwi" evidence="5">
    <location>
        <begin position="607"/>
        <end position="928"/>
    </location>
</feature>
<dbReference type="Gene3D" id="2.170.260.10">
    <property type="entry name" value="paz domain"/>
    <property type="match status" value="1"/>
</dbReference>
<name>A0A0K9PUD7_ZOSMR</name>
<keyword evidence="7" id="KW-1185">Reference proteome</keyword>
<dbReference type="GO" id="GO:0031047">
    <property type="term" value="P:regulatory ncRNA-mediated gene silencing"/>
    <property type="evidence" value="ECO:0000318"/>
    <property type="project" value="GO_Central"/>
</dbReference>
<feature type="compositionally biased region" description="Basic residues" evidence="3">
    <location>
        <begin position="52"/>
        <end position="67"/>
    </location>
</feature>
<dbReference type="SUPFAM" id="SSF53098">
    <property type="entry name" value="Ribonuclease H-like"/>
    <property type="match status" value="1"/>
</dbReference>
<dbReference type="SUPFAM" id="SSF101690">
    <property type="entry name" value="PAZ domain"/>
    <property type="match status" value="1"/>
</dbReference>
<evidence type="ECO:0000313" key="6">
    <source>
        <dbReference type="EMBL" id="KMZ71850.1"/>
    </source>
</evidence>
<dbReference type="FunFam" id="3.40.50.2300:FF:000110">
    <property type="entry name" value="Argonaute 10"/>
    <property type="match status" value="1"/>
</dbReference>
<dbReference type="GO" id="GO:0003723">
    <property type="term" value="F:RNA binding"/>
    <property type="evidence" value="ECO:0000318"/>
    <property type="project" value="GO_Central"/>
</dbReference>